<keyword evidence="3 8" id="KW-0812">Transmembrane</keyword>
<keyword evidence="2 8" id="KW-0813">Transport</keyword>
<gene>
    <name evidence="11" type="primary">twk-7_3</name>
    <name evidence="12" type="synonym">twk-7_0</name>
    <name evidence="12" type="ORF">g.13460</name>
    <name evidence="11" type="ORF">g.13461</name>
</gene>
<evidence type="ECO:0000256" key="4">
    <source>
        <dbReference type="ARBA" id="ARBA00022989"/>
    </source>
</evidence>
<organism evidence="11">
    <name type="scientific">Zeugodacus cucurbitae</name>
    <name type="common">Melon fruit fly</name>
    <name type="synonym">Bactrocera cucurbitae</name>
    <dbReference type="NCBI Taxonomy" id="28588"/>
    <lineage>
        <taxon>Eukaryota</taxon>
        <taxon>Metazoa</taxon>
        <taxon>Ecdysozoa</taxon>
        <taxon>Arthropoda</taxon>
        <taxon>Hexapoda</taxon>
        <taxon>Insecta</taxon>
        <taxon>Pterygota</taxon>
        <taxon>Neoptera</taxon>
        <taxon>Endopterygota</taxon>
        <taxon>Diptera</taxon>
        <taxon>Brachycera</taxon>
        <taxon>Muscomorpha</taxon>
        <taxon>Tephritoidea</taxon>
        <taxon>Tephritidae</taxon>
        <taxon>Zeugodacus</taxon>
        <taxon>Zeugodacus</taxon>
    </lineage>
</organism>
<dbReference type="Pfam" id="PF07885">
    <property type="entry name" value="Ion_trans_2"/>
    <property type="match status" value="2"/>
</dbReference>
<comment type="similarity">
    <text evidence="8">Belongs to the two pore domain potassium channel (TC 1.A.1.8) family.</text>
</comment>
<dbReference type="EMBL" id="GBXI01015531">
    <property type="protein sequence ID" value="JAC98760.1"/>
    <property type="molecule type" value="Transcribed_RNA"/>
</dbReference>
<sequence>MAGFDAGDEANTELLEKLKHLDVRAKTEERTNCWKGCWKSSKWKSALNHIGLLVSLSIYCGVGGLVFRQLERPAELERLQYLKGVVKTHREKFITTILNNTDVLNFNELVTKELAKYEVAVQEAAEGGLLIQADKDFPEPYERWSILQAVFFSSTVLTTIGYGNIVPVTTGGRAFCICFALIGIPFTLTVIADWGRLFATAVSVLGKYMPKVPNFTNFIGKTWFYAVLAVCFLGVYLAAGAWLLLLWEDDWTFFDGFYFCFITMTTIGFGDLVPKKPNYMLLCTLYILIGLALTSTIIELVRRQYATSWAKLQELSGPMAETLRRLGETAGYGLDYMALQKVLTVSMPKWNTGTKKDNADIAALEAITNALLKEVKEAQENKPKVLKIVIYETSV</sequence>
<keyword evidence="5 8" id="KW-0406">Ion transport</keyword>
<dbReference type="GO" id="GO:0005886">
    <property type="term" value="C:plasma membrane"/>
    <property type="evidence" value="ECO:0007669"/>
    <property type="project" value="TreeGrafter"/>
</dbReference>
<keyword evidence="7 8" id="KW-0407">Ion channel</keyword>
<name>A0A0A1WJD1_ZEUCU</name>
<evidence type="ECO:0000256" key="5">
    <source>
        <dbReference type="ARBA" id="ARBA00023065"/>
    </source>
</evidence>
<protein>
    <submittedName>
        <fullName evidence="11">TWiK family of potassium channels protein 7</fullName>
    </submittedName>
</protein>
<feature type="transmembrane region" description="Helical" evidence="9">
    <location>
        <begin position="174"/>
        <end position="192"/>
    </location>
</feature>
<evidence type="ECO:0000256" key="7">
    <source>
        <dbReference type="ARBA" id="ARBA00023303"/>
    </source>
</evidence>
<evidence type="ECO:0000256" key="3">
    <source>
        <dbReference type="ARBA" id="ARBA00022692"/>
    </source>
</evidence>
<evidence type="ECO:0000256" key="6">
    <source>
        <dbReference type="ARBA" id="ARBA00023136"/>
    </source>
</evidence>
<feature type="transmembrane region" description="Helical" evidence="9">
    <location>
        <begin position="253"/>
        <end position="273"/>
    </location>
</feature>
<dbReference type="AlphaFoldDB" id="A0A0A1WJD1"/>
<accession>A0A0A1WJD1</accession>
<reference evidence="11" key="2">
    <citation type="journal article" date="2015" name="Gigascience">
        <title>Reconstructing a comprehensive transcriptome assembly of a white-pupal translocated strain of the pest fruit fly Bactrocera cucurbitae.</title>
        <authorList>
            <person name="Sim S.B."/>
            <person name="Calla B."/>
            <person name="Hall B."/>
            <person name="DeRego T."/>
            <person name="Geib S.M."/>
        </authorList>
    </citation>
    <scope>NUCLEOTIDE SEQUENCE</scope>
</reference>
<feature type="transmembrane region" description="Helical" evidence="9">
    <location>
        <begin position="46"/>
        <end position="67"/>
    </location>
</feature>
<dbReference type="FunFam" id="1.10.287.70:FF:000190">
    <property type="entry name" value="Uncharacterized protein, isoform A"/>
    <property type="match status" value="1"/>
</dbReference>
<dbReference type="GO" id="GO:0015271">
    <property type="term" value="F:outward rectifier potassium channel activity"/>
    <property type="evidence" value="ECO:0007669"/>
    <property type="project" value="TreeGrafter"/>
</dbReference>
<comment type="subcellular location">
    <subcellularLocation>
        <location evidence="1">Membrane</location>
        <topology evidence="1">Multi-pass membrane protein</topology>
    </subcellularLocation>
</comment>
<keyword evidence="6 9" id="KW-0472">Membrane</keyword>
<evidence type="ECO:0000256" key="9">
    <source>
        <dbReference type="SAM" id="Phobius"/>
    </source>
</evidence>
<dbReference type="Gene3D" id="1.10.287.70">
    <property type="match status" value="1"/>
</dbReference>
<evidence type="ECO:0000256" key="2">
    <source>
        <dbReference type="ARBA" id="ARBA00022448"/>
    </source>
</evidence>
<feature type="transmembrane region" description="Helical" evidence="9">
    <location>
        <begin position="144"/>
        <end position="162"/>
    </location>
</feature>
<feature type="transmembrane region" description="Helical" evidence="9">
    <location>
        <begin position="279"/>
        <end position="301"/>
    </location>
</feature>
<dbReference type="SUPFAM" id="SSF81324">
    <property type="entry name" value="Voltage-gated potassium channels"/>
    <property type="match status" value="2"/>
</dbReference>
<feature type="domain" description="Potassium channel" evidence="10">
    <location>
        <begin position="139"/>
        <end position="198"/>
    </location>
</feature>
<keyword evidence="4 9" id="KW-1133">Transmembrane helix</keyword>
<evidence type="ECO:0000313" key="12">
    <source>
        <dbReference type="EMBL" id="JAD13137.1"/>
    </source>
</evidence>
<dbReference type="PANTHER" id="PTHR11003">
    <property type="entry name" value="POTASSIUM CHANNEL, SUBFAMILY K"/>
    <property type="match status" value="1"/>
</dbReference>
<reference evidence="11" key="1">
    <citation type="submission" date="2014-11" db="EMBL/GenBank/DDBJ databases">
        <authorList>
            <person name="Geib S."/>
        </authorList>
    </citation>
    <scope>NUCLEOTIDE SEQUENCE</scope>
</reference>
<evidence type="ECO:0000256" key="1">
    <source>
        <dbReference type="ARBA" id="ARBA00004141"/>
    </source>
</evidence>
<dbReference type="InterPro" id="IPR003280">
    <property type="entry name" value="2pore_dom_K_chnl"/>
</dbReference>
<proteinExistence type="inferred from homology"/>
<dbReference type="GO" id="GO:0030322">
    <property type="term" value="P:stabilization of membrane potential"/>
    <property type="evidence" value="ECO:0007669"/>
    <property type="project" value="TreeGrafter"/>
</dbReference>
<dbReference type="InterPro" id="IPR013099">
    <property type="entry name" value="K_chnl_dom"/>
</dbReference>
<evidence type="ECO:0000313" key="11">
    <source>
        <dbReference type="EMBL" id="JAC98760.1"/>
    </source>
</evidence>
<evidence type="ECO:0000256" key="8">
    <source>
        <dbReference type="RuleBase" id="RU003857"/>
    </source>
</evidence>
<evidence type="ECO:0000259" key="10">
    <source>
        <dbReference type="Pfam" id="PF07885"/>
    </source>
</evidence>
<dbReference type="GO" id="GO:0022841">
    <property type="term" value="F:potassium ion leak channel activity"/>
    <property type="evidence" value="ECO:0007669"/>
    <property type="project" value="TreeGrafter"/>
</dbReference>
<dbReference type="PANTHER" id="PTHR11003:SF142">
    <property type="entry name" value="POTASSIUM CHANNEL DOMAIN-CONTAINING PROTEIN"/>
    <property type="match status" value="1"/>
</dbReference>
<dbReference type="EMBL" id="GBXI01001155">
    <property type="protein sequence ID" value="JAD13137.1"/>
    <property type="molecule type" value="Transcribed_RNA"/>
</dbReference>
<dbReference type="PRINTS" id="PR01333">
    <property type="entry name" value="2POREKCHANEL"/>
</dbReference>
<feature type="domain" description="Potassium channel" evidence="10">
    <location>
        <begin position="233"/>
        <end position="302"/>
    </location>
</feature>
<feature type="transmembrane region" description="Helical" evidence="9">
    <location>
        <begin position="223"/>
        <end position="246"/>
    </location>
</feature>